<proteinExistence type="predicted"/>
<dbReference type="RefSeq" id="WP_280526162.1">
    <property type="nucleotide sequence ID" value="NZ_RJKL01000001.1"/>
</dbReference>
<protein>
    <submittedName>
        <fullName evidence="1">Uncharacterized protein</fullName>
    </submittedName>
</protein>
<comment type="caution">
    <text evidence="1">The sequence shown here is derived from an EMBL/GenBank/DDBJ whole genome shotgun (WGS) entry which is preliminary data.</text>
</comment>
<evidence type="ECO:0000313" key="2">
    <source>
        <dbReference type="Proteomes" id="UP000271683"/>
    </source>
</evidence>
<dbReference type="Proteomes" id="UP000271683">
    <property type="component" value="Unassembled WGS sequence"/>
</dbReference>
<dbReference type="EMBL" id="RJKL01000001">
    <property type="protein sequence ID" value="ROP31285.1"/>
    <property type="molecule type" value="Genomic_DNA"/>
</dbReference>
<organism evidence="1 2">
    <name type="scientific">Couchioplanes caeruleus</name>
    <dbReference type="NCBI Taxonomy" id="56438"/>
    <lineage>
        <taxon>Bacteria</taxon>
        <taxon>Bacillati</taxon>
        <taxon>Actinomycetota</taxon>
        <taxon>Actinomycetes</taxon>
        <taxon>Micromonosporales</taxon>
        <taxon>Micromonosporaceae</taxon>
        <taxon>Couchioplanes</taxon>
    </lineage>
</organism>
<dbReference type="AlphaFoldDB" id="A0A3N1GM22"/>
<evidence type="ECO:0000313" key="1">
    <source>
        <dbReference type="EMBL" id="ROP31285.1"/>
    </source>
</evidence>
<sequence>MRIFSNKWLAAAALAGIAGLVVTGYPANADTEHLTSLVED</sequence>
<accession>A0A3N1GM22</accession>
<reference evidence="1 2" key="1">
    <citation type="submission" date="2018-11" db="EMBL/GenBank/DDBJ databases">
        <title>Sequencing the genomes of 1000 actinobacteria strains.</title>
        <authorList>
            <person name="Klenk H.-P."/>
        </authorList>
    </citation>
    <scope>NUCLEOTIDE SEQUENCE [LARGE SCALE GENOMIC DNA]</scope>
    <source>
        <strain evidence="1 2">DSM 43634</strain>
    </source>
</reference>
<name>A0A3N1GM22_9ACTN</name>
<gene>
    <name evidence="1" type="ORF">EDD30_4180</name>
</gene>